<gene>
    <name evidence="2" type="ORF">GYMLUDRAFT_251359</name>
</gene>
<organism evidence="2 3">
    <name type="scientific">Collybiopsis luxurians FD-317 M1</name>
    <dbReference type="NCBI Taxonomy" id="944289"/>
    <lineage>
        <taxon>Eukaryota</taxon>
        <taxon>Fungi</taxon>
        <taxon>Dikarya</taxon>
        <taxon>Basidiomycota</taxon>
        <taxon>Agaricomycotina</taxon>
        <taxon>Agaricomycetes</taxon>
        <taxon>Agaricomycetidae</taxon>
        <taxon>Agaricales</taxon>
        <taxon>Marasmiineae</taxon>
        <taxon>Omphalotaceae</taxon>
        <taxon>Collybiopsis</taxon>
        <taxon>Collybiopsis luxurians</taxon>
    </lineage>
</organism>
<proteinExistence type="predicted"/>
<protein>
    <submittedName>
        <fullName evidence="2">Uncharacterized protein</fullName>
    </submittedName>
</protein>
<evidence type="ECO:0000313" key="3">
    <source>
        <dbReference type="Proteomes" id="UP000053593"/>
    </source>
</evidence>
<accession>A0A0D0C3C0</accession>
<reference evidence="2 3" key="1">
    <citation type="submission" date="2014-04" db="EMBL/GenBank/DDBJ databases">
        <title>Evolutionary Origins and Diversification of the Mycorrhizal Mutualists.</title>
        <authorList>
            <consortium name="DOE Joint Genome Institute"/>
            <consortium name="Mycorrhizal Genomics Consortium"/>
            <person name="Kohler A."/>
            <person name="Kuo A."/>
            <person name="Nagy L.G."/>
            <person name="Floudas D."/>
            <person name="Copeland A."/>
            <person name="Barry K.W."/>
            <person name="Cichocki N."/>
            <person name="Veneault-Fourrey C."/>
            <person name="LaButti K."/>
            <person name="Lindquist E.A."/>
            <person name="Lipzen A."/>
            <person name="Lundell T."/>
            <person name="Morin E."/>
            <person name="Murat C."/>
            <person name="Riley R."/>
            <person name="Ohm R."/>
            <person name="Sun H."/>
            <person name="Tunlid A."/>
            <person name="Henrissat B."/>
            <person name="Grigoriev I.V."/>
            <person name="Hibbett D.S."/>
            <person name="Martin F."/>
        </authorList>
    </citation>
    <scope>NUCLEOTIDE SEQUENCE [LARGE SCALE GENOMIC DNA]</scope>
    <source>
        <strain evidence="2 3">FD-317 M1</strain>
    </source>
</reference>
<feature type="region of interest" description="Disordered" evidence="1">
    <location>
        <begin position="93"/>
        <end position="124"/>
    </location>
</feature>
<feature type="compositionally biased region" description="Basic and acidic residues" evidence="1">
    <location>
        <begin position="95"/>
        <end position="124"/>
    </location>
</feature>
<dbReference type="EMBL" id="KN834845">
    <property type="protein sequence ID" value="KIK52322.1"/>
    <property type="molecule type" value="Genomic_DNA"/>
</dbReference>
<dbReference type="Proteomes" id="UP000053593">
    <property type="component" value="Unassembled WGS sequence"/>
</dbReference>
<feature type="compositionally biased region" description="Acidic residues" evidence="1">
    <location>
        <begin position="289"/>
        <end position="304"/>
    </location>
</feature>
<dbReference type="AlphaFoldDB" id="A0A0D0C3C0"/>
<sequence length="312" mass="33543">MLVTISSTVANVAFAAKAPQSVLFPSFASSHAIAYSCSSFTSATVTLSFPHFAPTCVLSFHVFSCPDGLNAVLSAGCPNKKASAFMGALIKSAPHPKDESDLLQKPNTKEGSEHRPSKKDSCLKEDDGLYNVECEFIHDQEPKQPGNPDHEYIELGSADEGKMATTIKKMATTRPVLVEDVIKIAKKKTGRKSSGSNKALLSKFNNKELALLAKQCVQKVTCIINMYPDNVHFAFPTFSEEIKCLLAEGQGGEYLADLNEIAQDAVTRDEFVDFLVSNGTMQLDPAAGNDEDDVPESEGQDGDGQDLAAASQ</sequence>
<keyword evidence="3" id="KW-1185">Reference proteome</keyword>
<name>A0A0D0C3C0_9AGAR</name>
<evidence type="ECO:0000256" key="1">
    <source>
        <dbReference type="SAM" id="MobiDB-lite"/>
    </source>
</evidence>
<feature type="region of interest" description="Disordered" evidence="1">
    <location>
        <begin position="282"/>
        <end position="312"/>
    </location>
</feature>
<evidence type="ECO:0000313" key="2">
    <source>
        <dbReference type="EMBL" id="KIK52322.1"/>
    </source>
</evidence>
<dbReference type="HOGENOM" id="CLU_891539_0_0_1"/>